<comment type="caution">
    <text evidence="9">The sequence shown here is derived from an EMBL/GenBank/DDBJ whole genome shotgun (WGS) entry which is preliminary data.</text>
</comment>
<feature type="transmembrane region" description="Helical" evidence="8">
    <location>
        <begin position="598"/>
        <end position="617"/>
    </location>
</feature>
<feature type="compositionally biased region" description="Polar residues" evidence="7">
    <location>
        <begin position="81"/>
        <end position="92"/>
    </location>
</feature>
<dbReference type="PANTHER" id="PTHR10582">
    <property type="entry name" value="TRANSIENT RECEPTOR POTENTIAL ION CHANNEL PROTEIN"/>
    <property type="match status" value="1"/>
</dbReference>
<keyword evidence="5 8" id="KW-0472">Membrane</keyword>
<accession>A0A8J1XT02</accession>
<evidence type="ECO:0000256" key="2">
    <source>
        <dbReference type="ARBA" id="ARBA00022692"/>
    </source>
</evidence>
<evidence type="ECO:0000313" key="10">
    <source>
        <dbReference type="Proteomes" id="UP000749559"/>
    </source>
</evidence>
<dbReference type="OrthoDB" id="6108356at2759"/>
<evidence type="ECO:0000256" key="1">
    <source>
        <dbReference type="ARBA" id="ARBA00004141"/>
    </source>
</evidence>
<dbReference type="PANTHER" id="PTHR10582:SF2">
    <property type="entry name" value="INACTIVE"/>
    <property type="match status" value="1"/>
</dbReference>
<name>A0A8J1XT02_OWEFU</name>
<protein>
    <submittedName>
        <fullName evidence="9">Uncharacterized protein</fullName>
    </submittedName>
</protein>
<comment type="subcellular location">
    <subcellularLocation>
        <location evidence="1">Membrane</location>
        <topology evidence="1">Multi-pass membrane protein</topology>
    </subcellularLocation>
</comment>
<gene>
    <name evidence="9" type="ORF">OFUS_LOCUS6472</name>
</gene>
<keyword evidence="3" id="KW-0677">Repeat</keyword>
<feature type="transmembrane region" description="Helical" evidence="8">
    <location>
        <begin position="629"/>
        <end position="647"/>
    </location>
</feature>
<dbReference type="Proteomes" id="UP000749559">
    <property type="component" value="Unassembled WGS sequence"/>
</dbReference>
<dbReference type="GO" id="GO:0005886">
    <property type="term" value="C:plasma membrane"/>
    <property type="evidence" value="ECO:0007669"/>
    <property type="project" value="TreeGrafter"/>
</dbReference>
<dbReference type="AlphaFoldDB" id="A0A8J1XT02"/>
<feature type="region of interest" description="Disordered" evidence="7">
    <location>
        <begin position="243"/>
        <end position="263"/>
    </location>
</feature>
<feature type="transmembrane region" description="Helical" evidence="8">
    <location>
        <begin position="497"/>
        <end position="515"/>
    </location>
</feature>
<keyword evidence="10" id="KW-1185">Reference proteome</keyword>
<evidence type="ECO:0000256" key="5">
    <source>
        <dbReference type="ARBA" id="ARBA00023136"/>
    </source>
</evidence>
<evidence type="ECO:0000256" key="4">
    <source>
        <dbReference type="ARBA" id="ARBA00022989"/>
    </source>
</evidence>
<proteinExistence type="predicted"/>
<dbReference type="GO" id="GO:0005216">
    <property type="term" value="F:monoatomic ion channel activity"/>
    <property type="evidence" value="ECO:0007669"/>
    <property type="project" value="InterPro"/>
</dbReference>
<dbReference type="InterPro" id="IPR024862">
    <property type="entry name" value="TRPV"/>
</dbReference>
<feature type="coiled-coil region" evidence="6">
    <location>
        <begin position="775"/>
        <end position="809"/>
    </location>
</feature>
<evidence type="ECO:0000256" key="6">
    <source>
        <dbReference type="SAM" id="Coils"/>
    </source>
</evidence>
<evidence type="ECO:0000256" key="7">
    <source>
        <dbReference type="SAM" id="MobiDB-lite"/>
    </source>
</evidence>
<feature type="transmembrane region" description="Helical" evidence="8">
    <location>
        <begin position="465"/>
        <end position="485"/>
    </location>
</feature>
<organism evidence="9 10">
    <name type="scientific">Owenia fusiformis</name>
    <name type="common">Polychaete worm</name>
    <dbReference type="NCBI Taxonomy" id="6347"/>
    <lineage>
        <taxon>Eukaryota</taxon>
        <taxon>Metazoa</taxon>
        <taxon>Spiralia</taxon>
        <taxon>Lophotrochozoa</taxon>
        <taxon>Annelida</taxon>
        <taxon>Polychaeta</taxon>
        <taxon>Sedentaria</taxon>
        <taxon>Canalipalpata</taxon>
        <taxon>Sabellida</taxon>
        <taxon>Oweniida</taxon>
        <taxon>Oweniidae</taxon>
        <taxon>Owenia</taxon>
    </lineage>
</organism>
<keyword evidence="6" id="KW-0175">Coiled coil</keyword>
<feature type="transmembrane region" description="Helical" evidence="8">
    <location>
        <begin position="668"/>
        <end position="688"/>
    </location>
</feature>
<evidence type="ECO:0000256" key="3">
    <source>
        <dbReference type="ARBA" id="ARBA00022737"/>
    </source>
</evidence>
<evidence type="ECO:0000256" key="8">
    <source>
        <dbReference type="SAM" id="Phobius"/>
    </source>
</evidence>
<reference evidence="9" key="1">
    <citation type="submission" date="2022-03" db="EMBL/GenBank/DDBJ databases">
        <authorList>
            <person name="Martin C."/>
        </authorList>
    </citation>
    <scope>NUCLEOTIDE SEQUENCE</scope>
</reference>
<feature type="region of interest" description="Disordered" evidence="7">
    <location>
        <begin position="74"/>
        <end position="95"/>
    </location>
</feature>
<sequence>MFLNSINKLHGSLTILCQRKDSTTEGIALKQEKQYNETVEKKIAVESEKLITFGIQKGLIDAISKFKEEVDKKREFENPQDKNTNAQTTQNVDENKDTIKMVAVKAEGSQLMTIVNPYDKEEDDLYDALGENEKAMETTGIKIKTHQEKDVVKSDSAFDKENNSMHFTSDVTRGAVEPKEVKIEKQQKEEVLKVESELDQTTKSTVDTSEVDMGTVEQTEIKIDTQEEMVQHDSIQDEIYEVPTSPKNKTPEPPIENSSQMKVHKKERGLHERFLHDIMKPKKEATEFDQGGKKVWLGVCKKLLEYGALPHKENSDGVTPYKDVVDEKNEEFDELGALLLTHMPNDEARKIHMRHRDKGGNIQEAEITIEKLLEADMVKTVRALLDCLIDKQPGEEDALIHFDLLDADSNGYTPDEEDDFDYKAKSGLHELTYYGDMDLLYHDAVRLFIDYKWKAFGRSRIIREAVVYIISIFFLTFSVGVACQAPDPLVYDTPLQVTRAVFEVCTIIFVLYHLLSEIKEMTRNKLGYWKSFENFFDLLSICLLLIVIPLRLSAVNAQWYSYALGYICWIMRILKYAPLSRRAGVYVHTLWVIITRDIVRFIILFTIILLAFSGSFQLSLRGEGKLAKLNYTMSVFGYMFIGIRTLVEQQPVIDYTHETNNSNNVLSILIMVLYLSACVIVLLNLLIAQMNNRFNCIQYQCQRDLELSRAKIISRIEQNATFSCYYRSWCYKKTVKNNNYKKELLKWEDPPLDSNERNVQEVRDTVNEIRDCMHHSKADCSIRNLNAQLESMNERMREIEKLLKRQGSTSALRERGVRYQSNSSVC</sequence>
<keyword evidence="4 8" id="KW-1133">Transmembrane helix</keyword>
<dbReference type="EMBL" id="CAIIXF020000003">
    <property type="protein sequence ID" value="CAH1779693.1"/>
    <property type="molecule type" value="Genomic_DNA"/>
</dbReference>
<dbReference type="GO" id="GO:0098703">
    <property type="term" value="P:calcium ion import across plasma membrane"/>
    <property type="evidence" value="ECO:0007669"/>
    <property type="project" value="TreeGrafter"/>
</dbReference>
<dbReference type="Pfam" id="PF00520">
    <property type="entry name" value="Ion_trans"/>
    <property type="match status" value="1"/>
</dbReference>
<keyword evidence="2 8" id="KW-0812">Transmembrane</keyword>
<evidence type="ECO:0000313" key="9">
    <source>
        <dbReference type="EMBL" id="CAH1779693.1"/>
    </source>
</evidence>
<feature type="transmembrane region" description="Helical" evidence="8">
    <location>
        <begin position="535"/>
        <end position="553"/>
    </location>
</feature>
<dbReference type="InterPro" id="IPR005821">
    <property type="entry name" value="Ion_trans_dom"/>
</dbReference>